<protein>
    <submittedName>
        <fullName evidence="1">Uncharacterized protein</fullName>
    </submittedName>
</protein>
<organism evidence="1">
    <name type="scientific">marine metagenome</name>
    <dbReference type="NCBI Taxonomy" id="408172"/>
    <lineage>
        <taxon>unclassified sequences</taxon>
        <taxon>metagenomes</taxon>
        <taxon>ecological metagenomes</taxon>
    </lineage>
</organism>
<evidence type="ECO:0000313" key="1">
    <source>
        <dbReference type="EMBL" id="SVC40341.1"/>
    </source>
</evidence>
<feature type="non-terminal residue" evidence="1">
    <location>
        <position position="150"/>
    </location>
</feature>
<proteinExistence type="predicted"/>
<feature type="non-terminal residue" evidence="1">
    <location>
        <position position="1"/>
    </location>
</feature>
<dbReference type="EMBL" id="UINC01089333">
    <property type="protein sequence ID" value="SVC40341.1"/>
    <property type="molecule type" value="Genomic_DNA"/>
</dbReference>
<accession>A0A382LZN2</accession>
<reference evidence="1" key="1">
    <citation type="submission" date="2018-05" db="EMBL/GenBank/DDBJ databases">
        <authorList>
            <person name="Lanie J.A."/>
            <person name="Ng W.-L."/>
            <person name="Kazmierczak K.M."/>
            <person name="Andrzejewski T.M."/>
            <person name="Davidsen T.M."/>
            <person name="Wayne K.J."/>
            <person name="Tettelin H."/>
            <person name="Glass J.I."/>
            <person name="Rusch D."/>
            <person name="Podicherti R."/>
            <person name="Tsui H.-C.T."/>
            <person name="Winkler M.E."/>
        </authorList>
    </citation>
    <scope>NUCLEOTIDE SEQUENCE</scope>
</reference>
<dbReference type="AlphaFoldDB" id="A0A382LZN2"/>
<name>A0A382LZN2_9ZZZZ</name>
<gene>
    <name evidence="1" type="ORF">METZ01_LOCUS293195</name>
</gene>
<sequence length="150" mass="16927">VNRLYLISSALLIFSCSLWEYEDQSNPIDPRPPDTYLSLIASDTVFAAIDSLTGEPVYAINEIPAPGMVWDTLTQAFTTITTSKQQLHWWGEDADGEIVGYYYKWNVDPAWSFTTTEAGLFYVPIRSDLDVFWFEIKALDNDSLVDATPA</sequence>